<dbReference type="InterPro" id="IPR028927">
    <property type="entry name" value="Man-6-P_rcpt"/>
</dbReference>
<organism evidence="10 11">
    <name type="scientific">Funneliformis mosseae</name>
    <name type="common">Endomycorrhizal fungus</name>
    <name type="synonym">Glomus mosseae</name>
    <dbReference type="NCBI Taxonomy" id="27381"/>
    <lineage>
        <taxon>Eukaryota</taxon>
        <taxon>Fungi</taxon>
        <taxon>Fungi incertae sedis</taxon>
        <taxon>Mucoromycota</taxon>
        <taxon>Glomeromycotina</taxon>
        <taxon>Glomeromycetes</taxon>
        <taxon>Glomerales</taxon>
        <taxon>Glomeraceae</taxon>
        <taxon>Funneliformis</taxon>
    </lineage>
</organism>
<reference evidence="10" key="1">
    <citation type="submission" date="2021-06" db="EMBL/GenBank/DDBJ databases">
        <authorList>
            <person name="Kallberg Y."/>
            <person name="Tangrot J."/>
            <person name="Rosling A."/>
        </authorList>
    </citation>
    <scope>NUCLEOTIDE SEQUENCE</scope>
    <source>
        <strain evidence="10">87-6 pot B 2015</strain>
    </source>
</reference>
<dbReference type="GO" id="GO:0010008">
    <property type="term" value="C:endosome membrane"/>
    <property type="evidence" value="ECO:0007669"/>
    <property type="project" value="UniProtKB-SubCell"/>
</dbReference>
<dbReference type="EMBL" id="CAJVPP010002173">
    <property type="protein sequence ID" value="CAG8590269.1"/>
    <property type="molecule type" value="Genomic_DNA"/>
</dbReference>
<comment type="subcellular location">
    <subcellularLocation>
        <location evidence="1">Endomembrane system</location>
    </subcellularLocation>
</comment>
<evidence type="ECO:0000313" key="11">
    <source>
        <dbReference type="Proteomes" id="UP000789375"/>
    </source>
</evidence>
<gene>
    <name evidence="10" type="ORF">FMOSSE_LOCUS8401</name>
</gene>
<name>A0A9N9C6X6_FUNMO</name>
<protein>
    <submittedName>
        <fullName evidence="10">2061_t:CDS:1</fullName>
    </submittedName>
</protein>
<dbReference type="InterPro" id="IPR009011">
    <property type="entry name" value="Man6P_isomerase_rcpt-bd_dom_sf"/>
</dbReference>
<evidence type="ECO:0000256" key="3">
    <source>
        <dbReference type="ARBA" id="ARBA00022692"/>
    </source>
</evidence>
<feature type="domain" description="MRH" evidence="9">
    <location>
        <begin position="48"/>
        <end position="190"/>
    </location>
</feature>
<evidence type="ECO:0000256" key="4">
    <source>
        <dbReference type="ARBA" id="ARBA00022729"/>
    </source>
</evidence>
<keyword evidence="11" id="KW-1185">Reference proteome</keyword>
<keyword evidence="8" id="KW-0325">Glycoprotein</keyword>
<dbReference type="Proteomes" id="UP000789375">
    <property type="component" value="Unassembled WGS sequence"/>
</dbReference>
<dbReference type="GO" id="GO:0007034">
    <property type="term" value="P:vacuolar transport"/>
    <property type="evidence" value="ECO:0007669"/>
    <property type="project" value="TreeGrafter"/>
</dbReference>
<comment type="caution">
    <text evidence="10">The sequence shown here is derived from an EMBL/GenBank/DDBJ whole genome shotgun (WGS) entry which is preliminary data.</text>
</comment>
<evidence type="ECO:0000256" key="1">
    <source>
        <dbReference type="ARBA" id="ARBA00004308"/>
    </source>
</evidence>
<evidence type="ECO:0000313" key="10">
    <source>
        <dbReference type="EMBL" id="CAG8590269.1"/>
    </source>
</evidence>
<keyword evidence="6" id="KW-0472">Membrane</keyword>
<dbReference type="InterPro" id="IPR044865">
    <property type="entry name" value="MRH_dom"/>
</dbReference>
<evidence type="ECO:0000256" key="2">
    <source>
        <dbReference type="ARBA" id="ARBA00022448"/>
    </source>
</evidence>
<accession>A0A9N9C6X6</accession>
<dbReference type="GO" id="GO:0005770">
    <property type="term" value="C:late endosome"/>
    <property type="evidence" value="ECO:0007669"/>
    <property type="project" value="TreeGrafter"/>
</dbReference>
<dbReference type="SUPFAM" id="SSF50911">
    <property type="entry name" value="Mannose 6-phosphate receptor domain"/>
    <property type="match status" value="1"/>
</dbReference>
<dbReference type="SMART" id="SM01404">
    <property type="entry name" value="CIMR"/>
    <property type="match status" value="1"/>
</dbReference>
<evidence type="ECO:0000256" key="6">
    <source>
        <dbReference type="ARBA" id="ARBA00023136"/>
    </source>
</evidence>
<dbReference type="AlphaFoldDB" id="A0A9N9C6X6"/>
<dbReference type="PANTHER" id="PTHR15071:SF0">
    <property type="entry name" value="MANNOSE 6-PHOSPHATE RECEPTOR-LIKE PROTEIN 1"/>
    <property type="match status" value="1"/>
</dbReference>
<sequence>MMLYLSSSPRNATFLRFTHLTTLVVLCLTIFTSSFSSSLFVKAEEQQQPCTITNDTIYYDLSPLKKTEGDDWIVKGYETDWKFRINICNDVLYKGDPNTDLKNTGVYGSKNDVGNSLGQTSTTPIIRGDSLIMEFNNGNDKCGTTNYRKTSVISFICDKTVEGQGQPSFISTYRDCGFFFEWRTPVACSTTKKGEGLGGWNVFLTMLVYLNSFEFFDLYRIVYNRMVHNASGMHQIPNWEFWCNTWDFLKDMFFIIMAQCPVFKPRRSGGRNYRNLPRDEENVLMEDEFDEH</sequence>
<dbReference type="Pfam" id="PF02157">
    <property type="entry name" value="Man-6-P_recep"/>
    <property type="match status" value="1"/>
</dbReference>
<dbReference type="PROSITE" id="PS51914">
    <property type="entry name" value="MRH"/>
    <property type="match status" value="1"/>
</dbReference>
<keyword evidence="4" id="KW-0732">Signal</keyword>
<keyword evidence="2" id="KW-0813">Transport</keyword>
<evidence type="ECO:0000256" key="7">
    <source>
        <dbReference type="ARBA" id="ARBA00023157"/>
    </source>
</evidence>
<keyword evidence="7" id="KW-1015">Disulfide bond</keyword>
<evidence type="ECO:0000259" key="9">
    <source>
        <dbReference type="PROSITE" id="PS51914"/>
    </source>
</evidence>
<keyword evidence="5" id="KW-1133">Transmembrane helix</keyword>
<proteinExistence type="predicted"/>
<evidence type="ECO:0000256" key="5">
    <source>
        <dbReference type="ARBA" id="ARBA00022989"/>
    </source>
</evidence>
<dbReference type="Gene3D" id="2.70.130.10">
    <property type="entry name" value="Mannose-6-phosphate receptor binding domain"/>
    <property type="match status" value="1"/>
</dbReference>
<dbReference type="GO" id="GO:0000139">
    <property type="term" value="C:Golgi membrane"/>
    <property type="evidence" value="ECO:0007669"/>
    <property type="project" value="UniProtKB-SubCell"/>
</dbReference>
<keyword evidence="3" id="KW-0812">Transmembrane</keyword>
<dbReference type="PANTHER" id="PTHR15071">
    <property type="entry name" value="MANNOSE-6-PHOSPHATE RECEPTOR FAMILY MEMBER"/>
    <property type="match status" value="1"/>
</dbReference>
<evidence type="ECO:0000256" key="8">
    <source>
        <dbReference type="ARBA" id="ARBA00023180"/>
    </source>
</evidence>